<dbReference type="Gene3D" id="3.30.200.20">
    <property type="entry name" value="Phosphorylase Kinase, domain 1"/>
    <property type="match status" value="1"/>
</dbReference>
<feature type="compositionally biased region" description="Low complexity" evidence="5">
    <location>
        <begin position="457"/>
        <end position="474"/>
    </location>
</feature>
<dbReference type="PROSITE" id="PS50011">
    <property type="entry name" value="PROTEIN_KINASE_DOM"/>
    <property type="match status" value="1"/>
</dbReference>
<evidence type="ECO:0000256" key="5">
    <source>
        <dbReference type="SAM" id="MobiDB-lite"/>
    </source>
</evidence>
<feature type="compositionally biased region" description="Low complexity" evidence="5">
    <location>
        <begin position="583"/>
        <end position="594"/>
    </location>
</feature>
<protein>
    <submittedName>
        <fullName evidence="7">Ser/Thr protein kinase/outer membrane biosynthesis protein TonB</fullName>
    </submittedName>
</protein>
<dbReference type="InterPro" id="IPR011009">
    <property type="entry name" value="Kinase-like_dom_sf"/>
</dbReference>
<dbReference type="GO" id="GO:0005524">
    <property type="term" value="F:ATP binding"/>
    <property type="evidence" value="ECO:0007669"/>
    <property type="project" value="UniProtKB-KW"/>
</dbReference>
<dbReference type="AlphaFoldDB" id="A0A9X2GH57"/>
<feature type="compositionally biased region" description="Low complexity" evidence="5">
    <location>
        <begin position="337"/>
        <end position="382"/>
    </location>
</feature>
<evidence type="ECO:0000256" key="4">
    <source>
        <dbReference type="ARBA" id="ARBA00022840"/>
    </source>
</evidence>
<keyword evidence="1" id="KW-0808">Transferase</keyword>
<evidence type="ECO:0000256" key="3">
    <source>
        <dbReference type="ARBA" id="ARBA00022777"/>
    </source>
</evidence>
<feature type="domain" description="Protein kinase" evidence="6">
    <location>
        <begin position="18"/>
        <end position="268"/>
    </location>
</feature>
<feature type="compositionally biased region" description="Gly residues" evidence="5">
    <location>
        <begin position="442"/>
        <end position="456"/>
    </location>
</feature>
<keyword evidence="3 7" id="KW-0418">Kinase</keyword>
<dbReference type="PANTHER" id="PTHR43289">
    <property type="entry name" value="MITOGEN-ACTIVATED PROTEIN KINASE KINASE KINASE 20-RELATED"/>
    <property type="match status" value="1"/>
</dbReference>
<evidence type="ECO:0000313" key="8">
    <source>
        <dbReference type="Proteomes" id="UP001139648"/>
    </source>
</evidence>
<keyword evidence="8" id="KW-1185">Reference proteome</keyword>
<dbReference type="Gene3D" id="1.10.510.10">
    <property type="entry name" value="Transferase(Phosphotransferase) domain 1"/>
    <property type="match status" value="1"/>
</dbReference>
<feature type="compositionally biased region" description="Gly residues" evidence="5">
    <location>
        <begin position="407"/>
        <end position="434"/>
    </location>
</feature>
<comment type="caution">
    <text evidence="7">The sequence shown here is derived from an EMBL/GenBank/DDBJ whole genome shotgun (WGS) entry which is preliminary data.</text>
</comment>
<feature type="compositionally biased region" description="Gly residues" evidence="5">
    <location>
        <begin position="475"/>
        <end position="511"/>
    </location>
</feature>
<dbReference type="PROSITE" id="PS00108">
    <property type="entry name" value="PROTEIN_KINASE_ST"/>
    <property type="match status" value="1"/>
</dbReference>
<dbReference type="RefSeq" id="WP_308210575.1">
    <property type="nucleotide sequence ID" value="NZ_BAABKA010000048.1"/>
</dbReference>
<dbReference type="GO" id="GO:0004674">
    <property type="term" value="F:protein serine/threonine kinase activity"/>
    <property type="evidence" value="ECO:0007669"/>
    <property type="project" value="TreeGrafter"/>
</dbReference>
<organism evidence="7 8">
    <name type="scientific">Nonomuraea thailandensis</name>
    <dbReference type="NCBI Taxonomy" id="1188745"/>
    <lineage>
        <taxon>Bacteria</taxon>
        <taxon>Bacillati</taxon>
        <taxon>Actinomycetota</taxon>
        <taxon>Actinomycetes</taxon>
        <taxon>Streptosporangiales</taxon>
        <taxon>Streptosporangiaceae</taxon>
        <taxon>Nonomuraea</taxon>
    </lineage>
</organism>
<sequence>MNQFQPLAADDPRRLGAYDIVARLGEGGQGVVYLGKSDSGEQVAVKLLHNALVADADARTRFLREVAVAQRVARFCTAPVLHADLDGSRPYIVSEFVPGPSLRELVINEGPRRGAALERLAISTATALAAIHRAGILHRDFKPANVLMGPEGPVVIDFGIARALDSPGATATGMAMGTPSYLAPEQLSGAQVSEAADVFAWGVTMVFAATGKPAFGADSIPVVMNRILNEEPELGKMEGLLGDLVAACLSKDPAQRPSADELIVHLTGQPAPKAAIEPVTGGQKTTFGAAGAAAAAAGSGAAGGVGAAANAAQAGADGSGGPGGAAGQDDYPGPWHQPTGPQQLPLPQTGDYGRQAAAAAQGGPAGNAPHGGLPGNAAQAGAAQGGSPQGGAGQGGAAGNGPQAGMPQGGPAGNGPHGGPVQGGTPQGGPGGMPLGAPQPGMPGGGPQQGRPGGPQAGASGMPSHGPGQPFQAGAHGGPAGPGRPQGPGGRGGPGRPHGPAGPGAAGGPAGAAGTRPDGGVPAKQRRTLTLALSGAAAAALLVVAGAIVVQANSKEPAVVAVGNSANESDGGSGGAGQPSEPPVAQQSPPVVAPTDSAAPVPTLDIEPDETKKTKKPTKEPIAQVPQVVTEAPRPQTTTKSVQPTPTPSPTKKKKTTLVEPDLAPTEKQTAGPAPTGRAPGEADKPGTSLKLNTYKPTAVCGAGYKVVDSRALGSNATIYLLYNSSAGKNCVVTMSRLVFPKKMQMSATLQVKGGSSGNNSGSFTAYAGPVRLPAAKKCVIWGGSWSSYTWKSGWSHCS</sequence>
<keyword evidence="2" id="KW-0547">Nucleotide-binding</keyword>
<reference evidence="7" key="1">
    <citation type="submission" date="2022-06" db="EMBL/GenBank/DDBJ databases">
        <title>Sequencing the genomes of 1000 actinobacteria strains.</title>
        <authorList>
            <person name="Klenk H.-P."/>
        </authorList>
    </citation>
    <scope>NUCLEOTIDE SEQUENCE</scope>
    <source>
        <strain evidence="7">DSM 46694</strain>
    </source>
</reference>
<feature type="compositionally biased region" description="Gly residues" evidence="5">
    <location>
        <begin position="383"/>
        <end position="399"/>
    </location>
</feature>
<evidence type="ECO:0000256" key="2">
    <source>
        <dbReference type="ARBA" id="ARBA00022741"/>
    </source>
</evidence>
<dbReference type="SUPFAM" id="SSF56112">
    <property type="entry name" value="Protein kinase-like (PK-like)"/>
    <property type="match status" value="1"/>
</dbReference>
<feature type="compositionally biased region" description="Gly residues" evidence="5">
    <location>
        <begin position="317"/>
        <end position="326"/>
    </location>
</feature>
<dbReference type="EMBL" id="JAMZEB010000002">
    <property type="protein sequence ID" value="MCP2354588.1"/>
    <property type="molecule type" value="Genomic_DNA"/>
</dbReference>
<gene>
    <name evidence="7" type="ORF">HD597_001608</name>
</gene>
<evidence type="ECO:0000259" key="6">
    <source>
        <dbReference type="PROSITE" id="PS50011"/>
    </source>
</evidence>
<dbReference type="InterPro" id="IPR008271">
    <property type="entry name" value="Ser/Thr_kinase_AS"/>
</dbReference>
<feature type="compositionally biased region" description="Low complexity" evidence="5">
    <location>
        <begin position="635"/>
        <end position="644"/>
    </location>
</feature>
<name>A0A9X2GH57_9ACTN</name>
<dbReference type="InterPro" id="IPR000719">
    <property type="entry name" value="Prot_kinase_dom"/>
</dbReference>
<proteinExistence type="predicted"/>
<dbReference type="CDD" id="cd14014">
    <property type="entry name" value="STKc_PknB_like"/>
    <property type="match status" value="1"/>
</dbReference>
<evidence type="ECO:0000256" key="1">
    <source>
        <dbReference type="ARBA" id="ARBA00022679"/>
    </source>
</evidence>
<feature type="region of interest" description="Disordered" evidence="5">
    <location>
        <begin position="564"/>
        <end position="690"/>
    </location>
</feature>
<dbReference type="Proteomes" id="UP001139648">
    <property type="component" value="Unassembled WGS sequence"/>
</dbReference>
<dbReference type="PANTHER" id="PTHR43289:SF34">
    <property type="entry name" value="SERINE_THREONINE-PROTEIN KINASE YBDM-RELATED"/>
    <property type="match status" value="1"/>
</dbReference>
<evidence type="ECO:0000313" key="7">
    <source>
        <dbReference type="EMBL" id="MCP2354588.1"/>
    </source>
</evidence>
<accession>A0A9X2GH57</accession>
<keyword evidence="4" id="KW-0067">ATP-binding</keyword>
<dbReference type="Pfam" id="PF00069">
    <property type="entry name" value="Pkinase"/>
    <property type="match status" value="1"/>
</dbReference>
<feature type="region of interest" description="Disordered" evidence="5">
    <location>
        <begin position="312"/>
        <end position="522"/>
    </location>
</feature>